<dbReference type="EMBL" id="CACSIK010000002">
    <property type="protein sequence ID" value="CAA0106232.1"/>
    <property type="molecule type" value="Genomic_DNA"/>
</dbReference>
<protein>
    <submittedName>
        <fullName evidence="1">Uncharacterized protein</fullName>
    </submittedName>
</protein>
<dbReference type="Proteomes" id="UP000435877">
    <property type="component" value="Unassembled WGS sequence"/>
</dbReference>
<dbReference type="RefSeq" id="WP_159269622.1">
    <property type="nucleotide sequence ID" value="NZ_CACSIK010000002.1"/>
</dbReference>
<evidence type="ECO:0000313" key="1">
    <source>
        <dbReference type="EMBL" id="CAA0106026.1"/>
    </source>
</evidence>
<organism evidence="1 4">
    <name type="scientific">Zhongshania aliphaticivorans</name>
    <dbReference type="NCBI Taxonomy" id="1470434"/>
    <lineage>
        <taxon>Bacteria</taxon>
        <taxon>Pseudomonadati</taxon>
        <taxon>Pseudomonadota</taxon>
        <taxon>Gammaproteobacteria</taxon>
        <taxon>Cellvibrionales</taxon>
        <taxon>Spongiibacteraceae</taxon>
        <taxon>Zhongshania</taxon>
    </lineage>
</organism>
<evidence type="ECO:0000313" key="2">
    <source>
        <dbReference type="EMBL" id="CAA0106232.1"/>
    </source>
</evidence>
<proteinExistence type="predicted"/>
<gene>
    <name evidence="2" type="ORF">IHBHHGIJ_02929</name>
    <name evidence="1" type="ORF">KFEGEMFD_02302</name>
</gene>
<dbReference type="OrthoDB" id="8446481at2"/>
<sequence>MPAHNDNFPWMSYYGNYNFFEQRMREHSKVNTIERVNPSVYSLELTDGRRLKVFICECYSFDTAEYVESCENYGPLQAVVISSNWCGYSLDVKRNCMSDQVGVYDTAGFMAAINKREYWTYLTEYERERFQENGWL</sequence>
<evidence type="ECO:0000313" key="4">
    <source>
        <dbReference type="Proteomes" id="UP000439591"/>
    </source>
</evidence>
<accession>A0A5S9PPT1</accession>
<dbReference type="EMBL" id="CACSIM010000003">
    <property type="protein sequence ID" value="CAA0106026.1"/>
    <property type="molecule type" value="Genomic_DNA"/>
</dbReference>
<name>A0A5S9PPT1_9GAMM</name>
<dbReference type="AlphaFoldDB" id="A0A5S9PPT1"/>
<keyword evidence="3" id="KW-1185">Reference proteome</keyword>
<reference evidence="3 4" key="1">
    <citation type="submission" date="2019-11" db="EMBL/GenBank/DDBJ databases">
        <authorList>
            <person name="Holert J."/>
        </authorList>
    </citation>
    <scope>NUCLEOTIDE SEQUENCE [LARGE SCALE GENOMIC DNA]</scope>
    <source>
        <strain evidence="1">BC3_2A</strain>
        <strain evidence="2">SB11_1A</strain>
    </source>
</reference>
<dbReference type="Proteomes" id="UP000439591">
    <property type="component" value="Unassembled WGS sequence"/>
</dbReference>
<evidence type="ECO:0000313" key="3">
    <source>
        <dbReference type="Proteomes" id="UP000435877"/>
    </source>
</evidence>